<protein>
    <submittedName>
        <fullName evidence="1">Uncharacterized protein</fullName>
    </submittedName>
</protein>
<dbReference type="EMBL" id="QEAN01000723">
    <property type="protein sequence ID" value="TPX30090.1"/>
    <property type="molecule type" value="Genomic_DNA"/>
</dbReference>
<reference evidence="3 4" key="1">
    <citation type="journal article" date="2019" name="Sci. Rep.">
        <title>Comparative genomics of chytrid fungi reveal insights into the obligate biotrophic and pathogenic lifestyle of Synchytrium endobioticum.</title>
        <authorList>
            <person name="van de Vossenberg B.T.L.H."/>
            <person name="Warris S."/>
            <person name="Nguyen H.D.T."/>
            <person name="van Gent-Pelzer M.P.E."/>
            <person name="Joly D.L."/>
            <person name="van de Geest H.C."/>
            <person name="Bonants P.J.M."/>
            <person name="Smith D.S."/>
            <person name="Levesque C.A."/>
            <person name="van der Lee T.A.J."/>
        </authorList>
    </citation>
    <scope>NUCLEOTIDE SEQUENCE [LARGE SCALE GENOMIC DNA]</scope>
    <source>
        <strain evidence="2 4">LEV6574</strain>
        <strain evidence="1 3">MB42</strain>
    </source>
</reference>
<dbReference type="AlphaFoldDB" id="A0A507BGC9"/>
<dbReference type="VEuPathDB" id="FungiDB:SeMB42_g07979"/>
<proteinExistence type="predicted"/>
<name>A0A507BGC9_9FUNG</name>
<evidence type="ECO:0000313" key="1">
    <source>
        <dbReference type="EMBL" id="TPX30090.1"/>
    </source>
</evidence>
<keyword evidence="3" id="KW-1185">Reference proteome</keyword>
<organism evidence="1 3">
    <name type="scientific">Synchytrium endobioticum</name>
    <dbReference type="NCBI Taxonomy" id="286115"/>
    <lineage>
        <taxon>Eukaryota</taxon>
        <taxon>Fungi</taxon>
        <taxon>Fungi incertae sedis</taxon>
        <taxon>Chytridiomycota</taxon>
        <taxon>Chytridiomycota incertae sedis</taxon>
        <taxon>Chytridiomycetes</taxon>
        <taxon>Synchytriales</taxon>
        <taxon>Synchytriaceae</taxon>
        <taxon>Synchytrium</taxon>
    </lineage>
</organism>
<accession>A0A507BGC9</accession>
<evidence type="ECO:0000313" key="4">
    <source>
        <dbReference type="Proteomes" id="UP000320475"/>
    </source>
</evidence>
<dbReference type="EMBL" id="QEAM01000009">
    <property type="protein sequence ID" value="TPX51054.1"/>
    <property type="molecule type" value="Genomic_DNA"/>
</dbReference>
<evidence type="ECO:0000313" key="3">
    <source>
        <dbReference type="Proteomes" id="UP000317494"/>
    </source>
</evidence>
<sequence>MEHPEKIDLLQAIQMAVPASATEVKPKTIHHCFRHCQIRSEPGATMPVPVDELMDSGVLAGLASQIREFRYSSPMDVRNLLDYPAEQEVAFVPDIEDVVENQLTTVEADDNSREHP</sequence>
<gene>
    <name evidence="2" type="ORF">SeLEV6574_g00554</name>
    <name evidence="1" type="ORF">SeMB42_g07979</name>
</gene>
<dbReference type="OrthoDB" id="162969at2759"/>
<evidence type="ECO:0000313" key="2">
    <source>
        <dbReference type="EMBL" id="TPX51054.1"/>
    </source>
</evidence>
<comment type="caution">
    <text evidence="1">The sequence shown here is derived from an EMBL/GenBank/DDBJ whole genome shotgun (WGS) entry which is preliminary data.</text>
</comment>
<dbReference type="Proteomes" id="UP000317494">
    <property type="component" value="Unassembled WGS sequence"/>
</dbReference>
<dbReference type="Proteomes" id="UP000320475">
    <property type="component" value="Unassembled WGS sequence"/>
</dbReference>